<dbReference type="Proteomes" id="UP000887159">
    <property type="component" value="Unassembled WGS sequence"/>
</dbReference>
<sequence length="98" mass="11498">MVFSRFGLRIAAWNANGVRSRIVELRDFINKHSLDIILLQESHLRPGVSIRVPNYTLYRNDRETQNIYHLEALRFLSNPLSSIITFQHHLSGRLKLRS</sequence>
<protein>
    <recommendedName>
        <fullName evidence="1">Endonuclease/exonuclease/phosphatase domain-containing protein</fullName>
    </recommendedName>
</protein>
<comment type="caution">
    <text evidence="2">The sequence shown here is derived from an EMBL/GenBank/DDBJ whole genome shotgun (WGS) entry which is preliminary data.</text>
</comment>
<evidence type="ECO:0000259" key="1">
    <source>
        <dbReference type="Pfam" id="PF03372"/>
    </source>
</evidence>
<evidence type="ECO:0000313" key="2">
    <source>
        <dbReference type="EMBL" id="GFY09405.1"/>
    </source>
</evidence>
<keyword evidence="3" id="KW-1185">Reference proteome</keyword>
<dbReference type="InterPro" id="IPR005135">
    <property type="entry name" value="Endo/exonuclease/phosphatase"/>
</dbReference>
<accession>A0A8X6SDT0</accession>
<evidence type="ECO:0000313" key="3">
    <source>
        <dbReference type="Proteomes" id="UP000887159"/>
    </source>
</evidence>
<proteinExistence type="predicted"/>
<feature type="domain" description="Endonuclease/exonuclease/phosphatase" evidence="1">
    <location>
        <begin position="12"/>
        <end position="56"/>
    </location>
</feature>
<organism evidence="2 3">
    <name type="scientific">Trichonephila clavipes</name>
    <name type="common">Golden silk orbweaver</name>
    <name type="synonym">Nephila clavipes</name>
    <dbReference type="NCBI Taxonomy" id="2585209"/>
    <lineage>
        <taxon>Eukaryota</taxon>
        <taxon>Metazoa</taxon>
        <taxon>Ecdysozoa</taxon>
        <taxon>Arthropoda</taxon>
        <taxon>Chelicerata</taxon>
        <taxon>Arachnida</taxon>
        <taxon>Araneae</taxon>
        <taxon>Araneomorphae</taxon>
        <taxon>Entelegynae</taxon>
        <taxon>Araneoidea</taxon>
        <taxon>Nephilidae</taxon>
        <taxon>Trichonephila</taxon>
    </lineage>
</organism>
<dbReference type="InterPro" id="IPR036691">
    <property type="entry name" value="Endo/exonu/phosph_ase_sf"/>
</dbReference>
<dbReference type="Gene3D" id="3.60.10.10">
    <property type="entry name" value="Endonuclease/exonuclease/phosphatase"/>
    <property type="match status" value="1"/>
</dbReference>
<gene>
    <name evidence="2" type="ORF">TNCV_1942151</name>
</gene>
<dbReference type="EMBL" id="BMAU01021289">
    <property type="protein sequence ID" value="GFY09405.1"/>
    <property type="molecule type" value="Genomic_DNA"/>
</dbReference>
<dbReference type="AlphaFoldDB" id="A0A8X6SDT0"/>
<dbReference type="Pfam" id="PF03372">
    <property type="entry name" value="Exo_endo_phos"/>
    <property type="match status" value="1"/>
</dbReference>
<reference evidence="2" key="1">
    <citation type="submission" date="2020-08" db="EMBL/GenBank/DDBJ databases">
        <title>Multicomponent nature underlies the extraordinary mechanical properties of spider dragline silk.</title>
        <authorList>
            <person name="Kono N."/>
            <person name="Nakamura H."/>
            <person name="Mori M."/>
            <person name="Yoshida Y."/>
            <person name="Ohtoshi R."/>
            <person name="Malay A.D."/>
            <person name="Moran D.A.P."/>
            <person name="Tomita M."/>
            <person name="Numata K."/>
            <person name="Arakawa K."/>
        </authorList>
    </citation>
    <scope>NUCLEOTIDE SEQUENCE</scope>
</reference>
<dbReference type="SUPFAM" id="SSF56219">
    <property type="entry name" value="DNase I-like"/>
    <property type="match status" value="1"/>
</dbReference>
<name>A0A8X6SDT0_TRICX</name>
<dbReference type="GO" id="GO:0003824">
    <property type="term" value="F:catalytic activity"/>
    <property type="evidence" value="ECO:0007669"/>
    <property type="project" value="InterPro"/>
</dbReference>